<dbReference type="InterPro" id="IPR004680">
    <property type="entry name" value="Cit_transptr-like_dom"/>
</dbReference>
<evidence type="ECO:0000256" key="5">
    <source>
        <dbReference type="ARBA" id="ARBA00022989"/>
    </source>
</evidence>
<keyword evidence="10" id="KW-1185">Reference proteome</keyword>
<evidence type="ECO:0000256" key="4">
    <source>
        <dbReference type="ARBA" id="ARBA00022737"/>
    </source>
</evidence>
<dbReference type="SUPFAM" id="SSF116726">
    <property type="entry name" value="TrkA C-terminal domain-like"/>
    <property type="match status" value="2"/>
</dbReference>
<evidence type="ECO:0000259" key="8">
    <source>
        <dbReference type="PROSITE" id="PS51202"/>
    </source>
</evidence>
<dbReference type="Pfam" id="PF02080">
    <property type="entry name" value="TrkA_C"/>
    <property type="match status" value="2"/>
</dbReference>
<dbReference type="InterPro" id="IPR051679">
    <property type="entry name" value="DASS-Related_Transporters"/>
</dbReference>
<name>A0A5D0MNB8_9BACT</name>
<dbReference type="Proteomes" id="UP000324143">
    <property type="component" value="Unassembled WGS sequence"/>
</dbReference>
<feature type="transmembrane region" description="Helical" evidence="7">
    <location>
        <begin position="572"/>
        <end position="595"/>
    </location>
</feature>
<feature type="transmembrane region" description="Helical" evidence="7">
    <location>
        <begin position="181"/>
        <end position="201"/>
    </location>
</feature>
<sequence>MTPQIVTVLSILTITVIFIVFEILRIDIVAILSMLSLAWIGIITPSEALSGFSSNAVIAMIAVMVMGKGLSDTGVMDKFSKFIIKMVGKSRRKLIGVISSSVGVMSSLMQNIGATALFLPAVLQISKKEDISPSKLIMPLGFSAIVGGTLTMVGTGSLIVLNDLLKQNNFEPFNFFDVTPVGIVLLIGVVLYFLIFGDLVLPSPKKKEKEKSSQKKLIETWHLPHSIYHYEISESSKLVGKSCENSNIWEDFNLNILAIGKGEKIKYAPWRYTKFEKNQKLAVLGNENDIKKFANKYNLIKKEDDIFDKLKDTTKSGFAEVIIPAKSNLVGKTIRQQAVRKSYDVEPVLFFSNGESYRGDFSDKVIKPGDTIIFYGLWKNLKEFKDSDDFVVPTPFEAFEEKTSKIWVAIASFAGAISLTFFTEMPISLCLLSGAFVMIIAGVIDIKEAYESIDWKVVFLIAGLIPLGIAMEKSNTAQFLAQNLMGLIKGHHPLIILLVVGGLTTVFSLFMSNVAATVLLVPLVLKMQNIGSIDPASLALLVGVCAANSFILPTHQVNAFLMTPGGYKNSDYLRAGGGLTVLFLILTVIVFYFVYI</sequence>
<keyword evidence="6 7" id="KW-0472">Membrane</keyword>
<dbReference type="PANTHER" id="PTHR43652">
    <property type="entry name" value="BASIC AMINO ACID ANTIPORTER YFCC-RELATED"/>
    <property type="match status" value="1"/>
</dbReference>
<dbReference type="GO" id="GO:0005886">
    <property type="term" value="C:plasma membrane"/>
    <property type="evidence" value="ECO:0007669"/>
    <property type="project" value="TreeGrafter"/>
</dbReference>
<proteinExistence type="predicted"/>
<feature type="transmembrane region" description="Helical" evidence="7">
    <location>
        <begin position="6"/>
        <end position="24"/>
    </location>
</feature>
<evidence type="ECO:0000256" key="2">
    <source>
        <dbReference type="ARBA" id="ARBA00022448"/>
    </source>
</evidence>
<feature type="transmembrane region" description="Helical" evidence="7">
    <location>
        <begin position="453"/>
        <end position="471"/>
    </location>
</feature>
<feature type="transmembrane region" description="Helical" evidence="7">
    <location>
        <begin position="52"/>
        <end position="71"/>
    </location>
</feature>
<keyword evidence="2" id="KW-0813">Transport</keyword>
<feature type="domain" description="RCK C-terminal" evidence="8">
    <location>
        <begin position="215"/>
        <end position="299"/>
    </location>
</feature>
<feature type="domain" description="RCK C-terminal" evidence="8">
    <location>
        <begin position="304"/>
        <end position="390"/>
    </location>
</feature>
<evidence type="ECO:0000313" key="9">
    <source>
        <dbReference type="EMBL" id="TYB32089.1"/>
    </source>
</evidence>
<keyword evidence="3 7" id="KW-0812">Transmembrane</keyword>
<dbReference type="CDD" id="cd01115">
    <property type="entry name" value="SLC13_permease"/>
    <property type="match status" value="1"/>
</dbReference>
<reference evidence="9" key="1">
    <citation type="submission" date="2019-08" db="EMBL/GenBank/DDBJ databases">
        <title>Genomic characterization of a novel candidate phylum (ARYD3) from a high temperature, high salinity tertiary oil reservoir in north central Oklahoma, USA.</title>
        <authorList>
            <person name="Youssef N.H."/>
            <person name="Yadav A."/>
            <person name="Elshahed M.S."/>
        </authorList>
    </citation>
    <scope>NUCLEOTIDE SEQUENCE [LARGE SCALE GENOMIC DNA]</scope>
    <source>
        <strain evidence="9">ARYD3</strain>
    </source>
</reference>
<dbReference type="PANTHER" id="PTHR43652:SF2">
    <property type="entry name" value="BASIC AMINO ACID ANTIPORTER YFCC-RELATED"/>
    <property type="match status" value="1"/>
</dbReference>
<dbReference type="GO" id="GO:0006813">
    <property type="term" value="P:potassium ion transport"/>
    <property type="evidence" value="ECO:0007669"/>
    <property type="project" value="InterPro"/>
</dbReference>
<organism evidence="9 10">
    <name type="scientific">Candidatus Mcinerneyibacterium aminivorans</name>
    <dbReference type="NCBI Taxonomy" id="2703815"/>
    <lineage>
        <taxon>Bacteria</taxon>
        <taxon>Candidatus Macinerneyibacteriota</taxon>
        <taxon>Candidatus Mcinerneyibacteria</taxon>
        <taxon>Candidatus Mcinerneyibacteriales</taxon>
        <taxon>Candidatus Mcinerneyibacteriaceae</taxon>
        <taxon>Candidatus Mcinerneyibacterium</taxon>
    </lineage>
</organism>
<feature type="transmembrane region" description="Helical" evidence="7">
    <location>
        <begin position="29"/>
        <end position="46"/>
    </location>
</feature>
<dbReference type="PROSITE" id="PS51202">
    <property type="entry name" value="RCK_C"/>
    <property type="match status" value="2"/>
</dbReference>
<dbReference type="Gene3D" id="3.30.70.1450">
    <property type="entry name" value="Regulator of K+ conductance, C-terminal domain"/>
    <property type="match status" value="2"/>
</dbReference>
<feature type="transmembrane region" description="Helical" evidence="7">
    <location>
        <begin position="136"/>
        <end position="161"/>
    </location>
</feature>
<comment type="caution">
    <text evidence="9">The sequence shown here is derived from an EMBL/GenBank/DDBJ whole genome shotgun (WGS) entry which is preliminary data.</text>
</comment>
<dbReference type="InterPro" id="IPR036721">
    <property type="entry name" value="RCK_C_sf"/>
</dbReference>
<evidence type="ECO:0000256" key="7">
    <source>
        <dbReference type="SAM" id="Phobius"/>
    </source>
</evidence>
<gene>
    <name evidence="9" type="ORF">FXF47_00455</name>
</gene>
<evidence type="ECO:0000313" key="10">
    <source>
        <dbReference type="Proteomes" id="UP000324143"/>
    </source>
</evidence>
<evidence type="ECO:0000256" key="1">
    <source>
        <dbReference type="ARBA" id="ARBA00004141"/>
    </source>
</evidence>
<dbReference type="AlphaFoldDB" id="A0A5D0MNB8"/>
<feature type="transmembrane region" description="Helical" evidence="7">
    <location>
        <begin position="536"/>
        <end position="552"/>
    </location>
</feature>
<evidence type="ECO:0000256" key="6">
    <source>
        <dbReference type="ARBA" id="ARBA00023136"/>
    </source>
</evidence>
<keyword evidence="5 7" id="KW-1133">Transmembrane helix</keyword>
<accession>A0A5D0MNB8</accession>
<comment type="subcellular location">
    <subcellularLocation>
        <location evidence="1">Membrane</location>
        <topology evidence="1">Multi-pass membrane protein</topology>
    </subcellularLocation>
</comment>
<keyword evidence="4" id="KW-0677">Repeat</keyword>
<feature type="transmembrane region" description="Helical" evidence="7">
    <location>
        <begin position="429"/>
        <end position="446"/>
    </location>
</feature>
<dbReference type="Pfam" id="PF03600">
    <property type="entry name" value="CitMHS"/>
    <property type="match status" value="1"/>
</dbReference>
<evidence type="ECO:0000256" key="3">
    <source>
        <dbReference type="ARBA" id="ARBA00022692"/>
    </source>
</evidence>
<feature type="transmembrane region" description="Helical" evidence="7">
    <location>
        <begin position="491"/>
        <end position="524"/>
    </location>
</feature>
<dbReference type="GO" id="GO:0008324">
    <property type="term" value="F:monoatomic cation transmembrane transporter activity"/>
    <property type="evidence" value="ECO:0007669"/>
    <property type="project" value="InterPro"/>
</dbReference>
<dbReference type="InterPro" id="IPR006037">
    <property type="entry name" value="RCK_C"/>
</dbReference>
<protein>
    <submittedName>
        <fullName evidence="9">SLC13 family permease</fullName>
    </submittedName>
</protein>
<dbReference type="EMBL" id="VSIX01000004">
    <property type="protein sequence ID" value="TYB32089.1"/>
    <property type="molecule type" value="Genomic_DNA"/>
</dbReference>